<gene>
    <name evidence="2" type="ORF">EZS28_046017</name>
</gene>
<dbReference type="AlphaFoldDB" id="A0A5J4TJ44"/>
<evidence type="ECO:0000313" key="3">
    <source>
        <dbReference type="Proteomes" id="UP000324800"/>
    </source>
</evidence>
<dbReference type="Proteomes" id="UP000324800">
    <property type="component" value="Unassembled WGS sequence"/>
</dbReference>
<evidence type="ECO:0000256" key="1">
    <source>
        <dbReference type="SAM" id="MobiDB-lite"/>
    </source>
</evidence>
<reference evidence="2 3" key="1">
    <citation type="submission" date="2019-03" db="EMBL/GenBank/DDBJ databases">
        <title>Single cell metagenomics reveals metabolic interactions within the superorganism composed of flagellate Streblomastix strix and complex community of Bacteroidetes bacteria on its surface.</title>
        <authorList>
            <person name="Treitli S.C."/>
            <person name="Kolisko M."/>
            <person name="Husnik F."/>
            <person name="Keeling P."/>
            <person name="Hampl V."/>
        </authorList>
    </citation>
    <scope>NUCLEOTIDE SEQUENCE [LARGE SCALE GENOMIC DNA]</scope>
    <source>
        <strain evidence="2">ST1C</strain>
    </source>
</reference>
<dbReference type="GO" id="GO:0003676">
    <property type="term" value="F:nucleic acid binding"/>
    <property type="evidence" value="ECO:0007669"/>
    <property type="project" value="InterPro"/>
</dbReference>
<proteinExistence type="predicted"/>
<organism evidence="2 3">
    <name type="scientific">Streblomastix strix</name>
    <dbReference type="NCBI Taxonomy" id="222440"/>
    <lineage>
        <taxon>Eukaryota</taxon>
        <taxon>Metamonada</taxon>
        <taxon>Preaxostyla</taxon>
        <taxon>Oxymonadida</taxon>
        <taxon>Streblomastigidae</taxon>
        <taxon>Streblomastix</taxon>
    </lineage>
</organism>
<dbReference type="Gene3D" id="3.30.70.330">
    <property type="match status" value="2"/>
</dbReference>
<dbReference type="SUPFAM" id="SSF54928">
    <property type="entry name" value="RNA-binding domain, RBD"/>
    <property type="match status" value="2"/>
</dbReference>
<protein>
    <submittedName>
        <fullName evidence="2">Uncharacterized protein</fullName>
    </submittedName>
</protein>
<name>A0A5J4TJ44_9EUKA</name>
<dbReference type="InterPro" id="IPR012677">
    <property type="entry name" value="Nucleotide-bd_a/b_plait_sf"/>
</dbReference>
<feature type="region of interest" description="Disordered" evidence="1">
    <location>
        <begin position="142"/>
        <end position="170"/>
    </location>
</feature>
<comment type="caution">
    <text evidence="2">The sequence shown here is derived from an EMBL/GenBank/DDBJ whole genome shotgun (WGS) entry which is preliminary data.</text>
</comment>
<feature type="non-terminal residue" evidence="2">
    <location>
        <position position="1"/>
    </location>
</feature>
<dbReference type="InterPro" id="IPR035979">
    <property type="entry name" value="RBD_domain_sf"/>
</dbReference>
<accession>A0A5J4TJ44</accession>
<dbReference type="EMBL" id="SNRW01029834">
    <property type="protein sequence ID" value="KAA6358456.1"/>
    <property type="molecule type" value="Genomic_DNA"/>
</dbReference>
<sequence length="286" mass="33997">KQDDEIEDDDRSENNAVNFQGFRSTMKNNEMLKIVSRFGLVKKFLRLLPTQQEEVKEEQDNQSLIVEYINKEGMNEALKADGQEFEGRKLKIDQYQSDIISHVLDENQQDPNIVVDEIQDEIEQIRNQYEIIKKQISEIEQNDKEQEKLNEKQNEKEKDKQDEQENQKEKRQELKIDYNFLIQNVEQVKDQLERRIHPTDKNRIIGVELLKLKRGVDEQQIRSIFADYQPNNIIIDVDLRDPRYNSASIHFDDPNISIRAAQEKDNIQIDEQIVKIKLKYEKNAIN</sequence>
<evidence type="ECO:0000313" key="2">
    <source>
        <dbReference type="EMBL" id="KAA6358456.1"/>
    </source>
</evidence>